<feature type="transmembrane region" description="Helical" evidence="1">
    <location>
        <begin position="30"/>
        <end position="49"/>
    </location>
</feature>
<gene>
    <name evidence="2" type="ORF">EMA8858_03090</name>
</gene>
<feature type="transmembrane region" description="Helical" evidence="1">
    <location>
        <begin position="528"/>
        <end position="548"/>
    </location>
</feature>
<dbReference type="Proteomes" id="UP000837932">
    <property type="component" value="Unassembled WGS sequence"/>
</dbReference>
<feature type="transmembrane region" description="Helical" evidence="1">
    <location>
        <begin position="497"/>
        <end position="516"/>
    </location>
</feature>
<evidence type="ECO:0000313" key="2">
    <source>
        <dbReference type="EMBL" id="CAH0996955.1"/>
    </source>
</evidence>
<sequence>MYIIFILSSLLFLWQIHRNASFISDSLSDYLIKIFFGLVSCVIPTGFLLSELNLINQAVCWGIGINILAFVYYIFFKKITDKQPFILINAVKNTQGKFVAFWQNRPFLSKIAFSILFIGLISTTIINLIIFFVTVPNEWDSMTGHLVKCAYYLQNGNMNRLQGTTWTVDFYPNSLPTLQIVFYHVFGEKGFKVIHYLSYWFFALSAYGIAAKIFNNFTASVWVALLSALLPTALVQATTTETDIVLTAYLGCLTYFMFSFKEKPTKLNLSLIALMSGIWIGHKVTFLLIAPAAMVVAIHTVLLKKEFYKNIKLFLITFVLAIGIYVLPTGYIGNVKEVGKFSLGSLSAPPIVMNWHGIEHFSTKDKVRNLGLNVGRYTSEFLNFDGFRSAKIGQKFNEKFRVLPNKALNKLNLEGNRFTVVSYFSFEHPIRFYLERPYWGIIGFGMLWPIMIFLLVKLLRNYKHISKSEKSLMVLSLASSLHFLSLCYSAPYDPIKARYFLNMAVWCMPMLAIYTFQLSGSKSTLLKFYYLLVSIIVSLSAVCTTLFVRIHPVFAEKNIFNTNRLEQLTIGRPNIYEAYKKFDELVPTDAIVALGTQQEHEDFEYPLWGKEFSRTLIPIHPFRSAVKPIPTQAQYLFYSKGVIPFQEGDIVLGKSNKQTVSVVEESEFFLRKLNASLTPQ</sequence>
<keyword evidence="1" id="KW-1133">Transmembrane helix</keyword>
<feature type="transmembrane region" description="Helical" evidence="1">
    <location>
        <begin position="193"/>
        <end position="213"/>
    </location>
</feature>
<protein>
    <recommendedName>
        <fullName evidence="4">Glycosyltransferase RgtA/B/C/D-like domain-containing protein</fullName>
    </recommendedName>
</protein>
<evidence type="ECO:0000313" key="3">
    <source>
        <dbReference type="Proteomes" id="UP000837932"/>
    </source>
</evidence>
<comment type="caution">
    <text evidence="2">The sequence shown here is derived from an EMBL/GenBank/DDBJ whole genome shotgun (WGS) entry which is preliminary data.</text>
</comment>
<name>A0ABN8EV95_9BACT</name>
<organism evidence="2 3">
    <name type="scientific">Emticicia aquatica</name>
    <dbReference type="NCBI Taxonomy" id="1681835"/>
    <lineage>
        <taxon>Bacteria</taxon>
        <taxon>Pseudomonadati</taxon>
        <taxon>Bacteroidota</taxon>
        <taxon>Cytophagia</taxon>
        <taxon>Cytophagales</taxon>
        <taxon>Leadbetterellaceae</taxon>
        <taxon>Emticicia</taxon>
    </lineage>
</organism>
<dbReference type="RefSeq" id="WP_238807500.1">
    <property type="nucleotide sequence ID" value="NZ_CAKLPY010000002.1"/>
</dbReference>
<feature type="transmembrane region" description="Helical" evidence="1">
    <location>
        <begin position="313"/>
        <end position="333"/>
    </location>
</feature>
<feature type="transmembrane region" description="Helical" evidence="1">
    <location>
        <begin position="111"/>
        <end position="133"/>
    </location>
</feature>
<feature type="transmembrane region" description="Helical" evidence="1">
    <location>
        <begin position="219"/>
        <end position="237"/>
    </location>
</feature>
<reference evidence="2" key="1">
    <citation type="submission" date="2021-12" db="EMBL/GenBank/DDBJ databases">
        <authorList>
            <person name="Rodrigo-Torres L."/>
            <person name="Arahal R. D."/>
            <person name="Lucena T."/>
        </authorList>
    </citation>
    <scope>NUCLEOTIDE SEQUENCE</scope>
    <source>
        <strain evidence="2">CECT 8858</strain>
    </source>
</reference>
<feature type="transmembrane region" description="Helical" evidence="1">
    <location>
        <begin position="280"/>
        <end position="301"/>
    </location>
</feature>
<dbReference type="EMBL" id="CAKLPY010000002">
    <property type="protein sequence ID" value="CAH0996955.1"/>
    <property type="molecule type" value="Genomic_DNA"/>
</dbReference>
<feature type="transmembrane region" description="Helical" evidence="1">
    <location>
        <begin position="438"/>
        <end position="459"/>
    </location>
</feature>
<feature type="transmembrane region" description="Helical" evidence="1">
    <location>
        <begin position="58"/>
        <end position="75"/>
    </location>
</feature>
<keyword evidence="1" id="KW-0472">Membrane</keyword>
<proteinExistence type="predicted"/>
<keyword evidence="3" id="KW-1185">Reference proteome</keyword>
<evidence type="ECO:0000256" key="1">
    <source>
        <dbReference type="SAM" id="Phobius"/>
    </source>
</evidence>
<accession>A0ABN8EV95</accession>
<evidence type="ECO:0008006" key="4">
    <source>
        <dbReference type="Google" id="ProtNLM"/>
    </source>
</evidence>
<keyword evidence="1" id="KW-0812">Transmembrane</keyword>